<organism evidence="1 2">
    <name type="scientific">Psychrobacter communis</name>
    <dbReference type="NCBI Taxonomy" id="2762238"/>
    <lineage>
        <taxon>Bacteria</taxon>
        <taxon>Pseudomonadati</taxon>
        <taxon>Pseudomonadota</taxon>
        <taxon>Gammaproteobacteria</taxon>
        <taxon>Moraxellales</taxon>
        <taxon>Moraxellaceae</taxon>
        <taxon>Psychrobacter</taxon>
    </lineage>
</organism>
<comment type="caution">
    <text evidence="1">The sequence shown here is derived from an EMBL/GenBank/DDBJ whole genome shotgun (WGS) entry which is preliminary data.</text>
</comment>
<reference evidence="1 2" key="1">
    <citation type="submission" date="2020-08" db="EMBL/GenBank/DDBJ databases">
        <title>A Genomic Blueprint of the Chicken Gut Microbiome.</title>
        <authorList>
            <person name="Gilroy R."/>
            <person name="Ravi A."/>
            <person name="Getino M."/>
            <person name="Pursley I."/>
            <person name="Horton D.L."/>
            <person name="Alikhan N.-F."/>
            <person name="Baker D."/>
            <person name="Gharbi K."/>
            <person name="Hall N."/>
            <person name="Watson M."/>
            <person name="Adriaenssens E.M."/>
            <person name="Foster-Nyarko E."/>
            <person name="Jarju S."/>
            <person name="Secka A."/>
            <person name="Antonio M."/>
            <person name="Oren A."/>
            <person name="Chaudhuri R."/>
            <person name="La Ragione R.M."/>
            <person name="Hildebrand F."/>
            <person name="Pallen M.J."/>
        </authorList>
    </citation>
    <scope>NUCLEOTIDE SEQUENCE [LARGE SCALE GENOMIC DNA]</scope>
    <source>
        <strain evidence="1 2">Sa4CVA2</strain>
    </source>
</reference>
<dbReference type="Proteomes" id="UP000606724">
    <property type="component" value="Unassembled WGS sequence"/>
</dbReference>
<keyword evidence="2" id="KW-1185">Reference proteome</keyword>
<protein>
    <submittedName>
        <fullName evidence="1">DUF2799 domain-containing protein</fullName>
    </submittedName>
</protein>
<dbReference type="RefSeq" id="WP_191690464.1">
    <property type="nucleotide sequence ID" value="NZ_JACSQR010000005.1"/>
</dbReference>
<accession>A0ABR8RH20</accession>
<name>A0ABR8RH20_9GAMM</name>
<dbReference type="Pfam" id="PF10973">
    <property type="entry name" value="DUF2799"/>
    <property type="match status" value="1"/>
</dbReference>
<dbReference type="EMBL" id="JACSQR010000005">
    <property type="protein sequence ID" value="MBD7947087.1"/>
    <property type="molecule type" value="Genomic_DNA"/>
</dbReference>
<sequence length="179" mass="20009">MNYLIKLNSSIADFAGKAARQLVSKSGIAVSLMGATLLAISGCATTQSLTPQQCQTSNWQEVGYVDGLHGRSGAYFGNYTNQCASVVGATPNRILWEQGRQQGLKNYCTELNAYKLGREGYDWQPVCPLEGIEKLEEAYAQGRYYYIRQRDLDYLRSPYPFGYGPGRFGYGYRPFGYGW</sequence>
<evidence type="ECO:0000313" key="2">
    <source>
        <dbReference type="Proteomes" id="UP000606724"/>
    </source>
</evidence>
<dbReference type="InterPro" id="IPR021242">
    <property type="entry name" value="DUF2799"/>
</dbReference>
<gene>
    <name evidence="1" type="ORF">H9653_03475</name>
</gene>
<evidence type="ECO:0000313" key="1">
    <source>
        <dbReference type="EMBL" id="MBD7947087.1"/>
    </source>
</evidence>
<proteinExistence type="predicted"/>